<dbReference type="EMBL" id="SNYK01000002">
    <property type="protein sequence ID" value="TDQ39455.1"/>
    <property type="molecule type" value="Genomic_DNA"/>
</dbReference>
<dbReference type="Proteomes" id="UP000294575">
    <property type="component" value="Unassembled WGS sequence"/>
</dbReference>
<evidence type="ECO:0000256" key="5">
    <source>
        <dbReference type="NCBIfam" id="TIGR03130"/>
    </source>
</evidence>
<comment type="similarity">
    <text evidence="4">Belongs to the MdcC family.</text>
</comment>
<evidence type="ECO:0000256" key="4">
    <source>
        <dbReference type="HAMAP-Rule" id="MF_00710"/>
    </source>
</evidence>
<dbReference type="AlphaFoldDB" id="A0A4R6U4R2"/>
<feature type="modified residue" description="O-(phosphoribosyl dephospho-coenzyme A)serine" evidence="4 6">
    <location>
        <position position="25"/>
    </location>
</feature>
<evidence type="ECO:0000256" key="2">
    <source>
        <dbReference type="ARBA" id="ARBA00022490"/>
    </source>
</evidence>
<dbReference type="NCBIfam" id="TIGR03130">
    <property type="entry name" value="malonate_delta"/>
    <property type="match status" value="1"/>
</dbReference>
<evidence type="ECO:0000313" key="7">
    <source>
        <dbReference type="EMBL" id="TDQ39455.1"/>
    </source>
</evidence>
<keyword evidence="8" id="KW-1185">Reference proteome</keyword>
<dbReference type="OrthoDB" id="120290at2"/>
<comment type="caution">
    <text evidence="7">The sequence shown here is derived from an EMBL/GenBank/DDBJ whole genome shotgun (WGS) entry which is preliminary data.</text>
</comment>
<evidence type="ECO:0000256" key="1">
    <source>
        <dbReference type="ARBA" id="ARBA00004496"/>
    </source>
</evidence>
<dbReference type="GO" id="GO:0000036">
    <property type="term" value="F:acyl carrier activity"/>
    <property type="evidence" value="ECO:0007669"/>
    <property type="project" value="UniProtKB-UniRule"/>
</dbReference>
<proteinExistence type="inferred from homology"/>
<dbReference type="InterPro" id="IPR009662">
    <property type="entry name" value="Malonate_deCO2ase_dsu"/>
</dbReference>
<keyword evidence="2 4" id="KW-0963">Cytoplasm</keyword>
<evidence type="ECO:0000313" key="8">
    <source>
        <dbReference type="Proteomes" id="UP000294575"/>
    </source>
</evidence>
<comment type="PTM">
    <text evidence="4 6">Covalently binds the prosthetic group of malonate decarboxylase.</text>
</comment>
<dbReference type="Pfam" id="PF06857">
    <property type="entry name" value="ACP"/>
    <property type="match status" value="1"/>
</dbReference>
<evidence type="ECO:0000256" key="6">
    <source>
        <dbReference type="PIRSR" id="PIRSR609662-50"/>
    </source>
</evidence>
<dbReference type="RefSeq" id="WP_101497411.1">
    <property type="nucleotide sequence ID" value="NZ_LNJZ01000009.1"/>
</dbReference>
<dbReference type="InterPro" id="IPR023439">
    <property type="entry name" value="Mal_deCO2ase/Cit_lyase_ACP"/>
</dbReference>
<protein>
    <recommendedName>
        <fullName evidence="4 5">Malonate decarboxylase acyl carrier protein</fullName>
    </recommendedName>
    <alternativeName>
        <fullName evidence="4">Malonate decarboxylase subunit delta</fullName>
    </alternativeName>
</protein>
<sequence>MEILEFEFKAGAPATQRCLVGCVGSGDLEVLMEPNVDGVLSVQVTTSVDGSEARWQNLFERMFAESLYPAMKLEINDFGATPGVVRLRIEQGLEEMGHA</sequence>
<evidence type="ECO:0000256" key="3">
    <source>
        <dbReference type="ARBA" id="ARBA00022553"/>
    </source>
</evidence>
<organism evidence="7 8">
    <name type="scientific">Thiopseudomonas denitrificans</name>
    <dbReference type="NCBI Taxonomy" id="1501432"/>
    <lineage>
        <taxon>Bacteria</taxon>
        <taxon>Pseudomonadati</taxon>
        <taxon>Pseudomonadota</taxon>
        <taxon>Gammaproteobacteria</taxon>
        <taxon>Pseudomonadales</taxon>
        <taxon>Pseudomonadaceae</taxon>
        <taxon>Thiopseudomonas</taxon>
    </lineage>
</organism>
<dbReference type="NCBIfam" id="NF002293">
    <property type="entry name" value="PRK01220.1"/>
    <property type="match status" value="1"/>
</dbReference>
<reference evidence="7 8" key="1">
    <citation type="submission" date="2019-03" db="EMBL/GenBank/DDBJ databases">
        <title>Genomic Encyclopedia of Type Strains, Phase IV (KMG-IV): sequencing the most valuable type-strain genomes for metagenomic binning, comparative biology and taxonomic classification.</title>
        <authorList>
            <person name="Goeker M."/>
        </authorList>
    </citation>
    <scope>NUCLEOTIDE SEQUENCE [LARGE SCALE GENOMIC DNA]</scope>
    <source>
        <strain evidence="7 8">DSM 28679</strain>
    </source>
</reference>
<dbReference type="HAMAP" id="MF_00710">
    <property type="entry name" value="Malonate_deCO2ase_dsu"/>
    <property type="match status" value="1"/>
</dbReference>
<gene>
    <name evidence="4" type="primary">mdcC</name>
    <name evidence="7" type="ORF">DFQ45_102149</name>
</gene>
<name>A0A4R6U4R2_9GAMM</name>
<keyword evidence="3 4" id="KW-0597">Phosphoprotein</keyword>
<dbReference type="GO" id="GO:0005737">
    <property type="term" value="C:cytoplasm"/>
    <property type="evidence" value="ECO:0007669"/>
    <property type="project" value="UniProtKB-SubCell"/>
</dbReference>
<accession>A0A4R6U4R2</accession>
<comment type="subcellular location">
    <subcellularLocation>
        <location evidence="1 4">Cytoplasm</location>
    </subcellularLocation>
</comment>
<comment type="function">
    <text evidence="4">Subunit of malonate decarboxylase, it is an acyl carrier protein to which acetyl and malonyl thioester residues are bound via a 2'-(5''-phosphoribosyl)-3'-dephospho-CoA prosthetic group and turn over during the catalytic mechanism.</text>
</comment>